<keyword evidence="3" id="KW-1185">Reference proteome</keyword>
<evidence type="ECO:0000256" key="1">
    <source>
        <dbReference type="SAM" id="MobiDB-lite"/>
    </source>
</evidence>
<dbReference type="Proteomes" id="UP000179807">
    <property type="component" value="Unassembled WGS sequence"/>
</dbReference>
<dbReference type="EMBL" id="MLAK01000664">
    <property type="protein sequence ID" value="OHT08554.1"/>
    <property type="molecule type" value="Genomic_DNA"/>
</dbReference>
<feature type="region of interest" description="Disordered" evidence="1">
    <location>
        <begin position="1"/>
        <end position="43"/>
    </location>
</feature>
<name>A0A1J4KC55_9EUKA</name>
<proteinExistence type="predicted"/>
<evidence type="ECO:0000313" key="3">
    <source>
        <dbReference type="Proteomes" id="UP000179807"/>
    </source>
</evidence>
<dbReference type="AlphaFoldDB" id="A0A1J4KC55"/>
<feature type="compositionally biased region" description="Polar residues" evidence="1">
    <location>
        <begin position="20"/>
        <end position="35"/>
    </location>
</feature>
<feature type="compositionally biased region" description="Polar residues" evidence="1">
    <location>
        <begin position="1"/>
        <end position="11"/>
    </location>
</feature>
<dbReference type="RefSeq" id="XP_068361690.1">
    <property type="nucleotide sequence ID" value="XM_068502839.1"/>
</dbReference>
<comment type="caution">
    <text evidence="2">The sequence shown here is derived from an EMBL/GenBank/DDBJ whole genome shotgun (WGS) entry which is preliminary data.</text>
</comment>
<gene>
    <name evidence="2" type="ORF">TRFO_22897</name>
</gene>
<dbReference type="VEuPathDB" id="TrichDB:TRFO_22897"/>
<sequence>MSNPNPEQPQVSAAPEDPNIAQQPQNSFTASQQPESLDVPIGADPDLNKVIQMLLESSGFEIHDPNLINLVEKALCQKIDIICANARSFAGVQETGEPRELHLSQLKPALNEERISIDRPEFVLEQPNSKMTTRRTKIGK</sequence>
<dbReference type="OrthoDB" id="10561704at2759"/>
<reference evidence="2" key="1">
    <citation type="submission" date="2016-10" db="EMBL/GenBank/DDBJ databases">
        <authorList>
            <person name="Benchimol M."/>
            <person name="Almeida L.G."/>
            <person name="Vasconcelos A.T."/>
            <person name="Perreira-Neves A."/>
            <person name="Rosa I.A."/>
            <person name="Tasca T."/>
            <person name="Bogo M.R."/>
            <person name="de Souza W."/>
        </authorList>
    </citation>
    <scope>NUCLEOTIDE SEQUENCE [LARGE SCALE GENOMIC DNA]</scope>
    <source>
        <strain evidence="2">K</strain>
    </source>
</reference>
<organism evidence="2 3">
    <name type="scientific">Tritrichomonas foetus</name>
    <dbReference type="NCBI Taxonomy" id="1144522"/>
    <lineage>
        <taxon>Eukaryota</taxon>
        <taxon>Metamonada</taxon>
        <taxon>Parabasalia</taxon>
        <taxon>Tritrichomonadida</taxon>
        <taxon>Tritrichomonadidae</taxon>
        <taxon>Tritrichomonas</taxon>
    </lineage>
</organism>
<accession>A0A1J4KC55</accession>
<protein>
    <submittedName>
        <fullName evidence="2">Uncharacterized protein</fullName>
    </submittedName>
</protein>
<dbReference type="GeneID" id="94837543"/>
<evidence type="ECO:0000313" key="2">
    <source>
        <dbReference type="EMBL" id="OHT08554.1"/>
    </source>
</evidence>